<dbReference type="EMBL" id="BPLR01002473">
    <property type="protein sequence ID" value="GIX74107.1"/>
    <property type="molecule type" value="Genomic_DNA"/>
</dbReference>
<name>A0AAV4MNI6_CAEEX</name>
<protein>
    <recommendedName>
        <fullName evidence="3">C2H2-type domain-containing protein</fullName>
    </recommendedName>
</protein>
<keyword evidence="2" id="KW-1185">Reference proteome</keyword>
<sequence>MSDPSFDETEAALLEKSNAFKKLYCCHLCVNSYSTEDSKSNDHHKWLLIGRGWSKWAGGRKSKGLTAILTWTNDQNSHAPFAEPRTSSRGLFVSM</sequence>
<reference evidence="1 2" key="1">
    <citation type="submission" date="2021-06" db="EMBL/GenBank/DDBJ databases">
        <title>Caerostris extrusa draft genome.</title>
        <authorList>
            <person name="Kono N."/>
            <person name="Arakawa K."/>
        </authorList>
    </citation>
    <scope>NUCLEOTIDE SEQUENCE [LARGE SCALE GENOMIC DNA]</scope>
</reference>
<proteinExistence type="predicted"/>
<dbReference type="Proteomes" id="UP001054945">
    <property type="component" value="Unassembled WGS sequence"/>
</dbReference>
<evidence type="ECO:0008006" key="3">
    <source>
        <dbReference type="Google" id="ProtNLM"/>
    </source>
</evidence>
<comment type="caution">
    <text evidence="1">The sequence shown here is derived from an EMBL/GenBank/DDBJ whole genome shotgun (WGS) entry which is preliminary data.</text>
</comment>
<evidence type="ECO:0000313" key="2">
    <source>
        <dbReference type="Proteomes" id="UP001054945"/>
    </source>
</evidence>
<gene>
    <name evidence="1" type="ORF">CEXT_105221</name>
</gene>
<organism evidence="1 2">
    <name type="scientific">Caerostris extrusa</name>
    <name type="common">Bark spider</name>
    <name type="synonym">Caerostris bankana</name>
    <dbReference type="NCBI Taxonomy" id="172846"/>
    <lineage>
        <taxon>Eukaryota</taxon>
        <taxon>Metazoa</taxon>
        <taxon>Ecdysozoa</taxon>
        <taxon>Arthropoda</taxon>
        <taxon>Chelicerata</taxon>
        <taxon>Arachnida</taxon>
        <taxon>Araneae</taxon>
        <taxon>Araneomorphae</taxon>
        <taxon>Entelegynae</taxon>
        <taxon>Araneoidea</taxon>
        <taxon>Araneidae</taxon>
        <taxon>Caerostris</taxon>
    </lineage>
</organism>
<evidence type="ECO:0000313" key="1">
    <source>
        <dbReference type="EMBL" id="GIX74107.1"/>
    </source>
</evidence>
<dbReference type="AlphaFoldDB" id="A0AAV4MNI6"/>
<accession>A0AAV4MNI6</accession>